<dbReference type="FunCoup" id="A5DC93">
    <property type="interactions" value="486"/>
</dbReference>
<feature type="transmembrane region" description="Helical" evidence="2">
    <location>
        <begin position="39"/>
        <end position="60"/>
    </location>
</feature>
<dbReference type="eggNOG" id="KOG1910">
    <property type="taxonomic scope" value="Eukaryota"/>
</dbReference>
<dbReference type="PANTHER" id="PTHR15678:SF15">
    <property type="entry name" value="PROTEIN FMP27, MITOCHONDRIAL"/>
    <property type="match status" value="1"/>
</dbReference>
<evidence type="ECO:0008006" key="8">
    <source>
        <dbReference type="Google" id="ProtNLM"/>
    </source>
</evidence>
<gene>
    <name evidence="6" type="ORF">PGUG_00898</name>
</gene>
<keyword evidence="2" id="KW-0812">Transmembrane</keyword>
<feature type="domain" description="FMP27/BLTP2/Hobbit GFWDK motif-containing RBG unit" evidence="3">
    <location>
        <begin position="1238"/>
        <end position="1391"/>
    </location>
</feature>
<proteinExistence type="predicted"/>
<evidence type="ECO:0000313" key="7">
    <source>
        <dbReference type="Proteomes" id="UP000001997"/>
    </source>
</evidence>
<keyword evidence="2" id="KW-0472">Membrane</keyword>
<feature type="domain" description="FMP27 SW motif-containing RBG unit" evidence="4">
    <location>
        <begin position="1120"/>
        <end position="1220"/>
    </location>
</feature>
<dbReference type="OrthoDB" id="1562405at2759"/>
<dbReference type="EMBL" id="CH408155">
    <property type="protein sequence ID" value="EDK36800.2"/>
    <property type="molecule type" value="Genomic_DNA"/>
</dbReference>
<dbReference type="Pfam" id="PF10344">
    <property type="entry name" value="Hobbit"/>
    <property type="match status" value="1"/>
</dbReference>
<feature type="compositionally biased region" description="Basic and acidic residues" evidence="1">
    <location>
        <begin position="1900"/>
        <end position="1913"/>
    </location>
</feature>
<accession>A5DC93</accession>
<feature type="compositionally biased region" description="Basic and acidic residues" evidence="1">
    <location>
        <begin position="2375"/>
        <end position="2385"/>
    </location>
</feature>
<name>A5DC93_PICGU</name>
<keyword evidence="2" id="KW-1133">Transmembrane helix</keyword>
<evidence type="ECO:0000259" key="4">
    <source>
        <dbReference type="SMART" id="SM01215"/>
    </source>
</evidence>
<evidence type="ECO:0000256" key="2">
    <source>
        <dbReference type="SAM" id="Phobius"/>
    </source>
</evidence>
<organism evidence="6 7">
    <name type="scientific">Meyerozyma guilliermondii (strain ATCC 6260 / CBS 566 / DSM 6381 / JCM 1539 / NBRC 10279 / NRRL Y-324)</name>
    <name type="common">Yeast</name>
    <name type="synonym">Candida guilliermondii</name>
    <dbReference type="NCBI Taxonomy" id="294746"/>
    <lineage>
        <taxon>Eukaryota</taxon>
        <taxon>Fungi</taxon>
        <taxon>Dikarya</taxon>
        <taxon>Ascomycota</taxon>
        <taxon>Saccharomycotina</taxon>
        <taxon>Pichiomycetes</taxon>
        <taxon>Debaryomycetaceae</taxon>
        <taxon>Meyerozyma</taxon>
    </lineage>
</organism>
<dbReference type="OMA" id="PNYFAKP"/>
<protein>
    <recommendedName>
        <fullName evidence="8">FMP27 GFWDK domain-containing protein</fullName>
    </recommendedName>
</protein>
<evidence type="ECO:0000256" key="1">
    <source>
        <dbReference type="SAM" id="MobiDB-lite"/>
    </source>
</evidence>
<dbReference type="Proteomes" id="UP000001997">
    <property type="component" value="Unassembled WGS sequence"/>
</dbReference>
<dbReference type="InterPro" id="IPR019415">
    <property type="entry name" value="FMP27_SW_RBG"/>
</dbReference>
<dbReference type="SMART" id="SM01216">
    <property type="entry name" value="Fmp27_WPPW"/>
    <property type="match status" value="1"/>
</dbReference>
<dbReference type="InterPro" id="IPR019441">
    <property type="entry name" value="FMP27/BLTP2/Hobbit_GFWDK_RBG"/>
</dbReference>
<reference evidence="6 7" key="1">
    <citation type="journal article" date="2009" name="Nature">
        <title>Evolution of pathogenicity and sexual reproduction in eight Candida genomes.</title>
        <authorList>
            <person name="Butler G."/>
            <person name="Rasmussen M.D."/>
            <person name="Lin M.F."/>
            <person name="Santos M.A."/>
            <person name="Sakthikumar S."/>
            <person name="Munro C.A."/>
            <person name="Rheinbay E."/>
            <person name="Grabherr M."/>
            <person name="Forche A."/>
            <person name="Reedy J.L."/>
            <person name="Agrafioti I."/>
            <person name="Arnaud M.B."/>
            <person name="Bates S."/>
            <person name="Brown A.J."/>
            <person name="Brunke S."/>
            <person name="Costanzo M.C."/>
            <person name="Fitzpatrick D.A."/>
            <person name="de Groot P.W."/>
            <person name="Harris D."/>
            <person name="Hoyer L.L."/>
            <person name="Hube B."/>
            <person name="Klis F.M."/>
            <person name="Kodira C."/>
            <person name="Lennard N."/>
            <person name="Logue M.E."/>
            <person name="Martin R."/>
            <person name="Neiman A.M."/>
            <person name="Nikolaou E."/>
            <person name="Quail M.A."/>
            <person name="Quinn J."/>
            <person name="Santos M.C."/>
            <person name="Schmitzberger F.F."/>
            <person name="Sherlock G."/>
            <person name="Shah P."/>
            <person name="Silverstein K.A."/>
            <person name="Skrzypek M.S."/>
            <person name="Soll D."/>
            <person name="Staggs R."/>
            <person name="Stansfield I."/>
            <person name="Stumpf M.P."/>
            <person name="Sudbery P.E."/>
            <person name="Srikantha T."/>
            <person name="Zeng Q."/>
            <person name="Berman J."/>
            <person name="Berriman M."/>
            <person name="Heitman J."/>
            <person name="Gow N.A."/>
            <person name="Lorenz M.C."/>
            <person name="Birren B.W."/>
            <person name="Kellis M."/>
            <person name="Cuomo C.A."/>
        </authorList>
    </citation>
    <scope>NUCLEOTIDE SEQUENCE [LARGE SCALE GENOMIC DNA]</scope>
    <source>
        <strain evidence="7">ATCC 6260 / CBS 566 / DSM 6381 / JCM 1539 / NBRC 10279 / NRRL Y-324</strain>
    </source>
</reference>
<feature type="domain" description="FMP27 WPPW motif-containing RBG unit" evidence="5">
    <location>
        <begin position="1637"/>
        <end position="2055"/>
    </location>
</feature>
<evidence type="ECO:0000259" key="5">
    <source>
        <dbReference type="SMART" id="SM01216"/>
    </source>
</evidence>
<feature type="compositionally biased region" description="Basic residues" evidence="1">
    <location>
        <begin position="117"/>
        <end position="126"/>
    </location>
</feature>
<feature type="region of interest" description="Disordered" evidence="1">
    <location>
        <begin position="117"/>
        <end position="136"/>
    </location>
</feature>
<dbReference type="SMART" id="SM01214">
    <property type="entry name" value="Fmp27_GFWDK"/>
    <property type="match status" value="1"/>
</dbReference>
<feature type="region of interest" description="Disordered" evidence="1">
    <location>
        <begin position="1900"/>
        <end position="1930"/>
    </location>
</feature>
<evidence type="ECO:0000313" key="6">
    <source>
        <dbReference type="EMBL" id="EDK36800.2"/>
    </source>
</evidence>
<dbReference type="KEGG" id="pgu:PGUG_00898"/>
<dbReference type="RefSeq" id="XP_001487521.2">
    <property type="nucleotide sequence ID" value="XM_001487471.1"/>
</dbReference>
<dbReference type="InParanoid" id="A5DC93"/>
<dbReference type="PANTHER" id="PTHR15678">
    <property type="entry name" value="ANTIGEN MLAA-22-RELATED"/>
    <property type="match status" value="1"/>
</dbReference>
<feature type="region of interest" description="Disordered" evidence="1">
    <location>
        <begin position="2375"/>
        <end position="2436"/>
    </location>
</feature>
<evidence type="ECO:0000259" key="3">
    <source>
        <dbReference type="SMART" id="SM01214"/>
    </source>
</evidence>
<dbReference type="SMART" id="SM01215">
    <property type="entry name" value="Fmp27_SW"/>
    <property type="match status" value="1"/>
</dbReference>
<dbReference type="InterPro" id="IPR019449">
    <property type="entry name" value="FMP27_WPPW_RBG"/>
</dbReference>
<dbReference type="GeneID" id="5128705"/>
<sequence>MVNTVAASHILHKLLLQFHIHCTLFLAGNSTMSFDANQVLYVCFQFIIAWIACWYAIYLVTGFHLRSIGINNGVLFNRVSFTSKSIRISIGSVRFRLWGNSRMLILDEVDIQLRESRKKRKPKGRKHDTDTPEDNDISGHPCIFPKNVLLRNLLKLLIKLIPNIDLEIRHATIHDKKESVSKAEYIRATIKSQKAAHNRIFSSVINTNNIDWRPNNSDDTNEEALLSLATLKLQSGLSVNLRTGELFDVQSKLFTDEFKVRAFSLARWVAQNRSSKNESDEDTAPATNSEGQPKSIIRLVKWHSYIYRCMHEISLIAENTMISEFPFLSADDDYDMSKFWDQPDHNHYFNFQIKSLSHTIRKFDKDSAGFHVLFDPKVDSPVQAVTALQILRVEFCRKVKNTHNQFHVSEIISIPNCSVTHKGNMSDHFVKGDGFKNCAIELFASLSNPTLDLDADQLSIITYNFIAFKKFMKAKKLMRKDDIDADQQSDDTNDPDDTKVEALEEELNTLQDEHLHEEHLSNDQNNKANHKANDVRYRANIIGLLNEYYPRLNMTLIMEQPRIVIRQTDKNHNCLKLVNFSYSLLNIHVLTTDQRDYDARCHILHPAITYQSQTNDFNSSTTKHEIFLSEALTCRLQVLKSFEVKADFEVAQTCVEMGKLSLLAGISSLMDDLRKSITQCLQSSKILEQIEKIGNDRARNQQKSSTAQPSVLFHPLPHWLLELNFELSNIKLNLGSRSLLIPENRMTSISNDIVNEDIFGDYNHLQSTSFSVGKVRFQYLNGTDIETTTAMTSPASSSETLAEKRVELWSLNSRVSDISMSMDLDVRNPKSHVLSVPDIDSKVSALQKSSNLTLQVEITVEKVSLSYDKFKLFTLLGTVGLFKSLLLPFRAMKERISDKSRDKFDDSTPETTPPAVEFDCLVKSLDLVLELSEECTVKTQLFDAQLSSRAEKHHVFLKLLRVMINSPTVPNAWSRVLCVDSLNVDIDPKLQDPITVDTDFIKLIQPHGLVVYHLFDSMSITIKVLKHLVACLKSNADKSRFVAPSESKAKKIPKVRLKSFKVHYQMEDDPFESELNMSYQLGMVEQRKRLEELSLFDVSWKRKHGNEEGEESGSNEEYEQLLNKLRSQMARSWVRKVKVYRAKLKEEIAANKRFIFGSECKLDTHWNEGIVPYSYHAPLLNMMLSEMDLDLSSVEDLEKVPEMIHSLGQGVPVDTRYSLLLPLFVKLQVSEVRMHLRDYPLPMLHIPRSDDRKVLGMQGNFIISEAFITNKENLRRMQVPLSKVLKDTKSEDFYSLCIDKSLSTVKLYSDMKFKISPSDPARFVWGQSYQFGIQQIMLNMDQFSKPPVDPSPKLGFWDKLRLIFHGKFEVTSDTGSGLEIAFKGSRDPYNLFGDGCGFVLAFNDELHWKINKDDDPRHFFEVHAKKVSWYIPNYMKAPLVAWSRDISKSNYLPDSTSVITSCFAYYLQESKPKSASHKANIIEKHVVRLSGGIDFKVGFMLERKDEKGERTFDCKPHYDVNLFNPIYTKEGHDSYAGFRSDYIHMSIGLEANSKKSTNAIYLSPNTFQQFFRWWKLFQSNMILPVRRGPMFGELKQSVKFSQHLMTNKFQFHVKSLFITHVYRDSSDIDNDKMSCVGLKAKVEEFVVDLHSRKEQRTIVHEALSRDQKTMKMNFNIGEVHLNGIDLRLLKGEFDYDVYNPEIRGDREMNFASYDKDKSWLDARDFVEVHSPSVKSGGDVKIFPLMHSKRFTYLRDTMDENDDNEFGNEDIHECYLDTSDQLSPAEELLHERITDLKKQVTKCDSKHLEERIDFIEKEFGKKRSNSVVSQTSIGKKNSDEKFHNKFALVGMFLKWNVDSRNNLMKYIHYSQLKSMMAKYLSYESISTLEELQEEAEKMINDDKSSGFSDKDHNKLSHLMSRPRNSVSKEEQTAEARLDSFSKILKSCSDGENITEDFKIEIISPQIQMSTETNPDAVVLVTAPKIDIQIVSVVEENSDKLIINPKEYVYRYGVVLHEANFFVIRKEDAEKPNELALSSKAYGSKTNWPPWLGIEISQQGRLAGTKKLLIEKMSLMLMYDQIRPSGKKLYQTEDSSNQLEALKDGEQEHSFTVDKLCVDIPQVVITSTSQQYFTLYVIVLGLFFYSEPMSKSLSERLEKLKFSIDFQDLGALHSKLTQLHNYYQLMGYLLRNYEFRQDNLDNDTLNDGLTLRSTQDEVAKEVYSLMSILLSGDFNSSSSSSKANAEWFIRTDQIILHMLEDDGASILDLAMAKSNYRRLVFEDGSNINNIDIEMMQGFNLIKNAHYPAFIEPLEEITDGKQSLVNVRWKMNRPIGGIRIMEEFEINSQPLNVKLDEVTGDKLMKYIFQSDLSDLKESPILQKQKEGKEDGDEDSNDSPGNADSDSGESDSAGKKQSDSSDHSSSSESKNKKIQSLTSSHSEYEFHDQVDDMVSRSKQYLSIIDFKLNSFKASISFKYKTGIKRLLNVQNFIISFPELVIHRKVMSLLDIAMMVKKIVLKSVIMHSGSLIKNKLTVQHQPKRVIKAPLKPIKRYVRFTKISELHSESHESLET</sequence>
<feature type="compositionally biased region" description="Basic and acidic residues" evidence="1">
    <location>
        <begin position="2408"/>
        <end position="2418"/>
    </location>
</feature>
<dbReference type="HOGENOM" id="CLU_000740_0_0_1"/>
<dbReference type="InterPro" id="IPR045167">
    <property type="entry name" value="Hobbit"/>
</dbReference>
<keyword evidence="7" id="KW-1185">Reference proteome</keyword>